<dbReference type="SUPFAM" id="SSF56931">
    <property type="entry name" value="Outer membrane phospholipase A (OMPLA)"/>
    <property type="match status" value="1"/>
</dbReference>
<feature type="active site" description="Proton acceptor" evidence="18">
    <location>
        <position position="209"/>
    </location>
</feature>
<keyword evidence="13 19" id="KW-0106">Calcium</keyword>
<gene>
    <name evidence="21" type="ORF">VCO01S_22660</name>
</gene>
<evidence type="ECO:0000313" key="21">
    <source>
        <dbReference type="EMBL" id="GEA61073.1"/>
    </source>
</evidence>
<evidence type="ECO:0000256" key="11">
    <source>
        <dbReference type="ARBA" id="ARBA00022729"/>
    </source>
</evidence>
<dbReference type="AlphaFoldDB" id="A0A4Y3INJ3"/>
<feature type="binding site" description="in dimeric form" evidence="19">
    <location>
        <position position="219"/>
    </location>
    <ligand>
        <name>Ca(2+)</name>
        <dbReference type="ChEBI" id="CHEBI:29108"/>
        <label>1</label>
    </ligand>
</feature>
<organism evidence="21 22">
    <name type="scientific">Vibrio comitans NBRC 102076</name>
    <dbReference type="NCBI Taxonomy" id="1219078"/>
    <lineage>
        <taxon>Bacteria</taxon>
        <taxon>Pseudomonadati</taxon>
        <taxon>Pseudomonadota</taxon>
        <taxon>Gammaproteobacteria</taxon>
        <taxon>Vibrionales</taxon>
        <taxon>Vibrionaceae</taxon>
        <taxon>Vibrio</taxon>
    </lineage>
</organism>
<evidence type="ECO:0000256" key="1">
    <source>
        <dbReference type="ARBA" id="ARBA00000111"/>
    </source>
</evidence>
<dbReference type="EC" id="3.1.1.4" evidence="6 20"/>
<proteinExistence type="inferred from homology"/>
<dbReference type="Pfam" id="PF02253">
    <property type="entry name" value="PLA1"/>
    <property type="match status" value="1"/>
</dbReference>
<dbReference type="PRINTS" id="PR01486">
    <property type="entry name" value="PHPHLIPASEA1"/>
</dbReference>
<comment type="similarity">
    <text evidence="3 20">Belongs to the phospholipase A1 family.</text>
</comment>
<evidence type="ECO:0000313" key="22">
    <source>
        <dbReference type="Proteomes" id="UP000318242"/>
    </source>
</evidence>
<evidence type="ECO:0000256" key="12">
    <source>
        <dbReference type="ARBA" id="ARBA00022801"/>
    </source>
</evidence>
<dbReference type="OrthoDB" id="188433at2"/>
<keyword evidence="8" id="KW-1134">Transmembrane beta strand</keyword>
<feature type="chain" id="PRO_5021513239" description="Phospholipase A1" evidence="20">
    <location>
        <begin position="30"/>
        <end position="336"/>
    </location>
</feature>
<accession>A0A4Y3INJ3</accession>
<dbReference type="InterPro" id="IPR036541">
    <property type="entry name" value="PLipase_A1_sf"/>
</dbReference>
<evidence type="ECO:0000256" key="3">
    <source>
        <dbReference type="ARBA" id="ARBA00010525"/>
    </source>
</evidence>
<keyword evidence="17 20" id="KW-0998">Cell outer membrane</keyword>
<evidence type="ECO:0000256" key="13">
    <source>
        <dbReference type="ARBA" id="ARBA00022837"/>
    </source>
</evidence>
<dbReference type="EC" id="3.1.1.32" evidence="5 20"/>
<keyword evidence="14 20" id="KW-0442">Lipid degradation</keyword>
<evidence type="ECO:0000256" key="8">
    <source>
        <dbReference type="ARBA" id="ARBA00022452"/>
    </source>
</evidence>
<dbReference type="Gene3D" id="2.40.230.10">
    <property type="entry name" value="Phospholipase A1"/>
    <property type="match status" value="1"/>
</dbReference>
<evidence type="ECO:0000256" key="14">
    <source>
        <dbReference type="ARBA" id="ARBA00022963"/>
    </source>
</evidence>
<evidence type="ECO:0000256" key="20">
    <source>
        <dbReference type="RuleBase" id="RU366027"/>
    </source>
</evidence>
<feature type="active site" description="Nucleophile" evidence="18">
    <location>
        <position position="211"/>
    </location>
</feature>
<keyword evidence="15 20" id="KW-0443">Lipid metabolism</keyword>
<name>A0A4Y3INJ3_9VIBR</name>
<evidence type="ECO:0000256" key="4">
    <source>
        <dbReference type="ARBA" id="ARBA00011702"/>
    </source>
</evidence>
<keyword evidence="11 20" id="KW-0732">Signal</keyword>
<reference evidence="21 22" key="1">
    <citation type="submission" date="2019-06" db="EMBL/GenBank/DDBJ databases">
        <title>Whole genome shotgun sequence of Vibrio comitans NBRC 102076.</title>
        <authorList>
            <person name="Hosoyama A."/>
            <person name="Uohara A."/>
            <person name="Ohji S."/>
            <person name="Ichikawa N."/>
        </authorList>
    </citation>
    <scope>NUCLEOTIDE SEQUENCE [LARGE SCALE GENOMIC DNA]</scope>
    <source>
        <strain evidence="21 22">NBRC 102076</strain>
    </source>
</reference>
<comment type="function">
    <text evidence="20">Hydrolysis of phosphatidylcholine with phospholipase A2 (EC 3.1.1.4) and phospholipase A1 (EC 3.1.1.32) activities.</text>
</comment>
<evidence type="ECO:0000256" key="7">
    <source>
        <dbReference type="ARBA" id="ARBA00021726"/>
    </source>
</evidence>
<dbReference type="GO" id="GO:0004623">
    <property type="term" value="F:phospholipase A2 activity"/>
    <property type="evidence" value="ECO:0007669"/>
    <property type="project" value="UniProtKB-EC"/>
</dbReference>
<comment type="cofactor">
    <cofactor evidence="20">
        <name>Ca(2+)</name>
        <dbReference type="ChEBI" id="CHEBI:29108"/>
    </cofactor>
    <text evidence="20">Binds 1 Ca(2+) ion per monomer. In the dimeric form the Ca(2+) is bound by different amino acids with binding of each Ca(2+) shared with ligands coming from each monomer. The Ca(2+) ion may have a role in catalysis.</text>
</comment>
<feature type="binding site" description="in dimeric form" evidence="19">
    <location>
        <position position="251"/>
    </location>
    <ligand>
        <name>Ca(2+)</name>
        <dbReference type="ChEBI" id="CHEBI:29108"/>
        <label>1</label>
    </ligand>
</feature>
<evidence type="ECO:0000256" key="5">
    <source>
        <dbReference type="ARBA" id="ARBA00013179"/>
    </source>
</evidence>
<dbReference type="RefSeq" id="WP_141271460.1">
    <property type="nucleotide sequence ID" value="NZ_BJLH01000009.1"/>
</dbReference>
<feature type="signal peptide" evidence="20">
    <location>
        <begin position="1"/>
        <end position="29"/>
    </location>
</feature>
<evidence type="ECO:0000256" key="6">
    <source>
        <dbReference type="ARBA" id="ARBA00013278"/>
    </source>
</evidence>
<evidence type="ECO:0000256" key="15">
    <source>
        <dbReference type="ARBA" id="ARBA00023098"/>
    </source>
</evidence>
<dbReference type="EMBL" id="BJLH01000009">
    <property type="protein sequence ID" value="GEA61073.1"/>
    <property type="molecule type" value="Genomic_DNA"/>
</dbReference>
<comment type="caution">
    <text evidence="21">The sequence shown here is derived from an EMBL/GenBank/DDBJ whole genome shotgun (WGS) entry which is preliminary data.</text>
</comment>
<evidence type="ECO:0000256" key="9">
    <source>
        <dbReference type="ARBA" id="ARBA00022692"/>
    </source>
</evidence>
<keyword evidence="16" id="KW-0472">Membrane</keyword>
<keyword evidence="10 19" id="KW-0479">Metal-binding</keyword>
<dbReference type="GO" id="GO:0005509">
    <property type="term" value="F:calcium ion binding"/>
    <property type="evidence" value="ECO:0007669"/>
    <property type="project" value="TreeGrafter"/>
</dbReference>
<evidence type="ECO:0000256" key="16">
    <source>
        <dbReference type="ARBA" id="ARBA00023136"/>
    </source>
</evidence>
<evidence type="ECO:0000256" key="10">
    <source>
        <dbReference type="ARBA" id="ARBA00022723"/>
    </source>
</evidence>
<comment type="subunit">
    <text evidence="4 20">Homodimer; dimerization is reversible, and the dimeric form is the active one.</text>
</comment>
<dbReference type="Proteomes" id="UP000318242">
    <property type="component" value="Unassembled WGS sequence"/>
</dbReference>
<dbReference type="GO" id="GO:0008970">
    <property type="term" value="F:phospholipase A1 activity"/>
    <property type="evidence" value="ECO:0007669"/>
    <property type="project" value="UniProtKB-EC"/>
</dbReference>
<dbReference type="GO" id="GO:0016042">
    <property type="term" value="P:lipid catabolic process"/>
    <property type="evidence" value="ECO:0007669"/>
    <property type="project" value="UniProtKB-KW"/>
</dbReference>
<evidence type="ECO:0000256" key="17">
    <source>
        <dbReference type="ARBA" id="ARBA00023237"/>
    </source>
</evidence>
<protein>
    <recommendedName>
        <fullName evidence="7 20">Phospholipase A1</fullName>
        <ecNumber evidence="5 20">3.1.1.32</ecNumber>
        <ecNumber evidence="6 20">3.1.1.4</ecNumber>
    </recommendedName>
    <alternativeName>
        <fullName evidence="20">Phosphatidylcholine 1-acylhydrolase</fullName>
    </alternativeName>
</protein>
<comment type="catalytic activity">
    <reaction evidence="2 20">
        <text>a 1,2-diacyl-sn-glycero-3-phosphocholine + H2O = a 1-acyl-sn-glycero-3-phosphocholine + a fatty acid + H(+)</text>
        <dbReference type="Rhea" id="RHEA:15801"/>
        <dbReference type="ChEBI" id="CHEBI:15377"/>
        <dbReference type="ChEBI" id="CHEBI:15378"/>
        <dbReference type="ChEBI" id="CHEBI:28868"/>
        <dbReference type="ChEBI" id="CHEBI:57643"/>
        <dbReference type="ChEBI" id="CHEBI:58168"/>
        <dbReference type="EC" id="3.1.1.4"/>
    </reaction>
</comment>
<comment type="catalytic activity">
    <reaction evidence="1 20">
        <text>a 1,2-diacyl-sn-glycero-3-phosphocholine + H2O = a 2-acyl-sn-glycero-3-phosphocholine + a fatty acid + H(+)</text>
        <dbReference type="Rhea" id="RHEA:18689"/>
        <dbReference type="ChEBI" id="CHEBI:15377"/>
        <dbReference type="ChEBI" id="CHEBI:15378"/>
        <dbReference type="ChEBI" id="CHEBI:28868"/>
        <dbReference type="ChEBI" id="CHEBI:57643"/>
        <dbReference type="ChEBI" id="CHEBI:57875"/>
        <dbReference type="EC" id="3.1.1.32"/>
    </reaction>
</comment>
<sequence length="336" mass="38700">MNIKHSLPSSITVKSLALLFAVGAGNVWADEEATNYETTFDNCLLRKIHMDTNQSNLDEIKQQCQQEKTATQTAEKKTTRRHVLEKETEYNPFVITPYRQNYILPFSTMKEVNTQPYSSDIFGDAADGLKDQEMKFQISFKVPLITDGIFNDSDELYFGFTMKSFLQAYSKDISSPFRDNDYRPEVFYETKLPIDVGEGVWFSRVGFEHESNGRTDELSRSWNRVFSGIGYEEEDLMVYLEPYYSVGEETDNEDITDYLGHFELTAAYKYDVFEFSGVGRYNFDTGYGGIEAGISFPLLKRVRGYVQYYHGYGESLIDYNYNNQRIGVGILLTDVI</sequence>
<dbReference type="InterPro" id="IPR003187">
    <property type="entry name" value="PLipase_A1"/>
</dbReference>
<dbReference type="PANTHER" id="PTHR40457">
    <property type="entry name" value="PHOSPHOLIPASE A1"/>
    <property type="match status" value="1"/>
</dbReference>
<keyword evidence="22" id="KW-1185">Reference proteome</keyword>
<feature type="binding site" description="in dimeric form" evidence="19">
    <location>
        <position position="214"/>
    </location>
    <ligand>
        <name>Ca(2+)</name>
        <dbReference type="ChEBI" id="CHEBI:29108"/>
        <label>1</label>
    </ligand>
</feature>
<feature type="binding site" description="in dimeric form" evidence="19">
    <location>
        <position position="174"/>
    </location>
    <ligand>
        <name>Ca(2+)</name>
        <dbReference type="ChEBI" id="CHEBI:29108"/>
        <label>1</label>
    </ligand>
</feature>
<keyword evidence="12 20" id="KW-0378">Hydrolase</keyword>
<dbReference type="CDD" id="cd00541">
    <property type="entry name" value="OMPLA"/>
    <property type="match status" value="1"/>
</dbReference>
<dbReference type="PANTHER" id="PTHR40457:SF1">
    <property type="entry name" value="PHOSPHOLIPASE A1"/>
    <property type="match status" value="1"/>
</dbReference>
<keyword evidence="9" id="KW-0812">Transmembrane</keyword>
<evidence type="ECO:0000256" key="18">
    <source>
        <dbReference type="PIRSR" id="PIRSR603187-1"/>
    </source>
</evidence>
<comment type="subcellular location">
    <subcellularLocation>
        <location evidence="20">Cell outer membrane</location>
        <topology evidence="20">Multi-pass membrane protein</topology>
    </subcellularLocation>
    <text evidence="20">One of the very few enzymes located there.</text>
</comment>
<dbReference type="GO" id="GO:0009279">
    <property type="term" value="C:cell outer membrane"/>
    <property type="evidence" value="ECO:0007669"/>
    <property type="project" value="UniProtKB-SubCell"/>
</dbReference>
<evidence type="ECO:0000256" key="2">
    <source>
        <dbReference type="ARBA" id="ARBA00001604"/>
    </source>
</evidence>
<evidence type="ECO:0000256" key="19">
    <source>
        <dbReference type="PIRSR" id="PIRSR603187-2"/>
    </source>
</evidence>